<evidence type="ECO:0000313" key="2">
    <source>
        <dbReference type="EMBL" id="CAD7013965.1"/>
    </source>
</evidence>
<reference evidence="2" key="1">
    <citation type="submission" date="2020-11" db="EMBL/GenBank/DDBJ databases">
        <authorList>
            <person name="Whitehead M."/>
        </authorList>
    </citation>
    <scope>NUCLEOTIDE SEQUENCE</scope>
    <source>
        <strain evidence="2">EGII</strain>
    </source>
</reference>
<evidence type="ECO:0000313" key="3">
    <source>
        <dbReference type="Proteomes" id="UP000606786"/>
    </source>
</evidence>
<organism evidence="2 3">
    <name type="scientific">Ceratitis capitata</name>
    <name type="common">Mediterranean fruit fly</name>
    <name type="synonym">Tephritis capitata</name>
    <dbReference type="NCBI Taxonomy" id="7213"/>
    <lineage>
        <taxon>Eukaryota</taxon>
        <taxon>Metazoa</taxon>
        <taxon>Ecdysozoa</taxon>
        <taxon>Arthropoda</taxon>
        <taxon>Hexapoda</taxon>
        <taxon>Insecta</taxon>
        <taxon>Pterygota</taxon>
        <taxon>Neoptera</taxon>
        <taxon>Endopterygota</taxon>
        <taxon>Diptera</taxon>
        <taxon>Brachycera</taxon>
        <taxon>Muscomorpha</taxon>
        <taxon>Tephritoidea</taxon>
        <taxon>Tephritidae</taxon>
        <taxon>Ceratitis</taxon>
        <taxon>Ceratitis</taxon>
    </lineage>
</organism>
<keyword evidence="1" id="KW-0472">Membrane</keyword>
<evidence type="ECO:0000256" key="1">
    <source>
        <dbReference type="SAM" id="Phobius"/>
    </source>
</evidence>
<proteinExistence type="predicted"/>
<sequence length="102" mass="12396">MRLNSKQERHRDWVMWLNRRQRERQQEELKFFMLFAFLMMLPFLQLQLFPMTNASQGECRMCFMLLFVSCVKSSVERGKKCVYVNKPHLFLLLKIKFVSNAV</sequence>
<gene>
    <name evidence="2" type="ORF">CCAP1982_LOCUS21974</name>
</gene>
<keyword evidence="3" id="KW-1185">Reference proteome</keyword>
<dbReference type="AlphaFoldDB" id="A0A811VDL5"/>
<keyword evidence="1" id="KW-0812">Transmembrane</keyword>
<protein>
    <submittedName>
        <fullName evidence="2">(Mediterranean fruit fly) hypothetical protein</fullName>
    </submittedName>
</protein>
<dbReference type="EMBL" id="CAJHJT010000056">
    <property type="protein sequence ID" value="CAD7013965.1"/>
    <property type="molecule type" value="Genomic_DNA"/>
</dbReference>
<dbReference type="Proteomes" id="UP000606786">
    <property type="component" value="Unassembled WGS sequence"/>
</dbReference>
<feature type="transmembrane region" description="Helical" evidence="1">
    <location>
        <begin position="29"/>
        <end position="49"/>
    </location>
</feature>
<keyword evidence="1" id="KW-1133">Transmembrane helix</keyword>
<accession>A0A811VDL5</accession>
<name>A0A811VDL5_CERCA</name>
<comment type="caution">
    <text evidence="2">The sequence shown here is derived from an EMBL/GenBank/DDBJ whole genome shotgun (WGS) entry which is preliminary data.</text>
</comment>